<name>A0ABW1ZI48_9DEIO</name>
<protein>
    <submittedName>
        <fullName evidence="2">Uncharacterized protein</fullName>
    </submittedName>
</protein>
<evidence type="ECO:0000256" key="1">
    <source>
        <dbReference type="SAM" id="MobiDB-lite"/>
    </source>
</evidence>
<feature type="region of interest" description="Disordered" evidence="1">
    <location>
        <begin position="83"/>
        <end position="116"/>
    </location>
</feature>
<evidence type="ECO:0000313" key="2">
    <source>
        <dbReference type="EMBL" id="MFC6660089.1"/>
    </source>
</evidence>
<sequence length="116" mass="13424">MSIKDIRHELERAADRKIIPEHRVVPLTILTVLEAGQQSFHKAYYGEILDKQIASVRAMDHVATDLALAKVEHTIQDLTKVRRMHQETHTTSDFPWRWRRRATSRSGTPTPCRKAT</sequence>
<reference evidence="3" key="1">
    <citation type="journal article" date="2019" name="Int. J. Syst. Evol. Microbiol.">
        <title>The Global Catalogue of Microorganisms (GCM) 10K type strain sequencing project: providing services to taxonomists for standard genome sequencing and annotation.</title>
        <authorList>
            <consortium name="The Broad Institute Genomics Platform"/>
            <consortium name="The Broad Institute Genome Sequencing Center for Infectious Disease"/>
            <person name="Wu L."/>
            <person name="Ma J."/>
        </authorList>
    </citation>
    <scope>NUCLEOTIDE SEQUENCE [LARGE SCALE GENOMIC DNA]</scope>
    <source>
        <strain evidence="3">CCUG 63830</strain>
    </source>
</reference>
<accession>A0ABW1ZI48</accession>
<evidence type="ECO:0000313" key="3">
    <source>
        <dbReference type="Proteomes" id="UP001596317"/>
    </source>
</evidence>
<proteinExistence type="predicted"/>
<dbReference type="EMBL" id="JBHSWB010000001">
    <property type="protein sequence ID" value="MFC6660089.1"/>
    <property type="molecule type" value="Genomic_DNA"/>
</dbReference>
<dbReference type="Proteomes" id="UP001596317">
    <property type="component" value="Unassembled WGS sequence"/>
</dbReference>
<organism evidence="2 3">
    <name type="scientific">Deinococcus multiflagellatus</name>
    <dbReference type="NCBI Taxonomy" id="1656887"/>
    <lineage>
        <taxon>Bacteria</taxon>
        <taxon>Thermotogati</taxon>
        <taxon>Deinococcota</taxon>
        <taxon>Deinococci</taxon>
        <taxon>Deinococcales</taxon>
        <taxon>Deinococcaceae</taxon>
        <taxon>Deinococcus</taxon>
    </lineage>
</organism>
<dbReference type="RefSeq" id="WP_380054926.1">
    <property type="nucleotide sequence ID" value="NZ_JBHSWB010000001.1"/>
</dbReference>
<comment type="caution">
    <text evidence="2">The sequence shown here is derived from an EMBL/GenBank/DDBJ whole genome shotgun (WGS) entry which is preliminary data.</text>
</comment>
<keyword evidence="3" id="KW-1185">Reference proteome</keyword>
<gene>
    <name evidence="2" type="ORF">ACFP90_06780</name>
</gene>